<name>A0A4R6UMB2_9GAMM</name>
<dbReference type="RefSeq" id="WP_198325143.1">
    <property type="nucleotide sequence ID" value="NZ_CP037953.1"/>
</dbReference>
<evidence type="ECO:0000313" key="1">
    <source>
        <dbReference type="EMBL" id="TDQ48051.1"/>
    </source>
</evidence>
<reference evidence="1 2" key="1">
    <citation type="submission" date="2019-03" db="EMBL/GenBank/DDBJ databases">
        <title>Genomic Encyclopedia of Type Strains, Phase IV (KMG-IV): sequencing the most valuable type-strain genomes for metagenomic binning, comparative biology and taxonomic classification.</title>
        <authorList>
            <person name="Goeker M."/>
        </authorList>
    </citation>
    <scope>NUCLEOTIDE SEQUENCE [LARGE SCALE GENOMIC DNA]</scope>
    <source>
        <strain evidence="1 2">DSM 103792</strain>
    </source>
</reference>
<accession>A0A4R6UMB2</accession>
<keyword evidence="2" id="KW-1185">Reference proteome</keyword>
<gene>
    <name evidence="1" type="ORF">EV696_10831</name>
</gene>
<proteinExistence type="predicted"/>
<comment type="caution">
    <text evidence="1">The sequence shown here is derived from an EMBL/GenBank/DDBJ whole genome shotgun (WGS) entry which is preliminary data.</text>
</comment>
<dbReference type="EMBL" id="SNYM01000008">
    <property type="protein sequence ID" value="TDQ48051.1"/>
    <property type="molecule type" value="Genomic_DNA"/>
</dbReference>
<sequence length="198" mass="22582">MAQHTLQTFEGNLAEYFRERLASCTQSLRPKPQQETLWYMGALLARLGDSQQLFCYEDGRLSLRPLAVLYKDAHDAPTGQERCLILRQLGDQALFVGALFPERYQRKGLKQDYFIGMGGGAYDYLADHADTHRSIFAELAEHFAVFLHLIAEVCSRQIHQNADDIMRLYQQWRSSGNRYAANQLRALGISLDEGQGVH</sequence>
<evidence type="ECO:0000313" key="2">
    <source>
        <dbReference type="Proteomes" id="UP000295375"/>
    </source>
</evidence>
<dbReference type="Proteomes" id="UP000295375">
    <property type="component" value="Unassembled WGS sequence"/>
</dbReference>
<protein>
    <submittedName>
        <fullName evidence="1">Uncharacterized protein</fullName>
    </submittedName>
</protein>
<dbReference type="AlphaFoldDB" id="A0A4R6UMB2"/>
<organism evidence="1 2">
    <name type="scientific">Permianibacter aggregans</name>
    <dbReference type="NCBI Taxonomy" id="1510150"/>
    <lineage>
        <taxon>Bacteria</taxon>
        <taxon>Pseudomonadati</taxon>
        <taxon>Pseudomonadota</taxon>
        <taxon>Gammaproteobacteria</taxon>
        <taxon>Pseudomonadales</taxon>
        <taxon>Pseudomonadaceae</taxon>
        <taxon>Permianibacter</taxon>
    </lineage>
</organism>